<protein>
    <submittedName>
        <fullName evidence="1">Uncharacterized protein</fullName>
    </submittedName>
</protein>
<name>A0A9E8SH71_9FLAO</name>
<proteinExistence type="predicted"/>
<evidence type="ECO:0000313" key="1">
    <source>
        <dbReference type="EMBL" id="WAC02405.1"/>
    </source>
</evidence>
<dbReference type="EMBL" id="CP113088">
    <property type="protein sequence ID" value="WAC02405.1"/>
    <property type="molecule type" value="Genomic_DNA"/>
</dbReference>
<evidence type="ECO:0000313" key="2">
    <source>
        <dbReference type="Proteomes" id="UP001164705"/>
    </source>
</evidence>
<keyword evidence="2" id="KW-1185">Reference proteome</keyword>
<sequence>MKPSASAFVSNIANILVEIRQNINTYTSSKHRLLLLDLSNQLEHTLLTETQKWETTTLAQNLDKINSLTCAAMGTGLIEPWEYHAIESDISNKIAEEQLSIAQLNELLTISRSVVEWSASMVKANYQEAVDNYTTFEPLAYGFIDDRVRSSIALSLGETVSTLGAFVAKTSNINNAVMTIESQSAIRGLNPGYAYGELVVVDGNPDAVEVNTNKIYIFEKPPSDLKPVAGIMTVSEGNLVSHVQLLARNLGIPNAALSYDNLKALKKHSAKMYFMRSLIKGM</sequence>
<reference evidence="1" key="1">
    <citation type="submission" date="2022-11" db="EMBL/GenBank/DDBJ databases">
        <title>Lacinutrix neustonica HL-RS19T sp. nov., isolated from the surface microlayer sample of brackish Lake Shihwa.</title>
        <authorList>
            <person name="Choi J.Y."/>
            <person name="Hwang C.Y."/>
        </authorList>
    </citation>
    <scope>NUCLEOTIDE SEQUENCE</scope>
    <source>
        <strain evidence="1">HL-RS19</strain>
    </source>
</reference>
<dbReference type="RefSeq" id="WP_267677002.1">
    <property type="nucleotide sequence ID" value="NZ_CP113088.1"/>
</dbReference>
<organism evidence="1 2">
    <name type="scientific">Lacinutrix neustonica</name>
    <dbReference type="NCBI Taxonomy" id="2980107"/>
    <lineage>
        <taxon>Bacteria</taxon>
        <taxon>Pseudomonadati</taxon>
        <taxon>Bacteroidota</taxon>
        <taxon>Flavobacteriia</taxon>
        <taxon>Flavobacteriales</taxon>
        <taxon>Flavobacteriaceae</taxon>
        <taxon>Lacinutrix</taxon>
    </lineage>
</organism>
<dbReference type="KEGG" id="lnu:N7U66_01400"/>
<gene>
    <name evidence="1" type="ORF">N7U66_01400</name>
</gene>
<dbReference type="AlphaFoldDB" id="A0A9E8SH71"/>
<accession>A0A9E8SH71</accession>
<dbReference type="Proteomes" id="UP001164705">
    <property type="component" value="Chromosome"/>
</dbReference>